<keyword evidence="8" id="KW-1185">Reference proteome</keyword>
<gene>
    <name evidence="7" type="primary">icaC</name>
    <name evidence="7" type="ORF">CB4_01283</name>
</gene>
<evidence type="ECO:0000256" key="5">
    <source>
        <dbReference type="ARBA" id="ARBA00022989"/>
    </source>
</evidence>
<accession>A0A0U5ATN5</accession>
<evidence type="ECO:0000256" key="6">
    <source>
        <dbReference type="ARBA" id="ARBA00023136"/>
    </source>
</evidence>
<evidence type="ECO:0000313" key="8">
    <source>
        <dbReference type="Proteomes" id="UP000217696"/>
    </source>
</evidence>
<keyword evidence="6" id="KW-0472">Membrane</keyword>
<keyword evidence="3" id="KW-1003">Cell membrane</keyword>
<evidence type="ECO:0000313" key="7">
    <source>
        <dbReference type="EMBL" id="BAU27114.1"/>
    </source>
</evidence>
<dbReference type="AlphaFoldDB" id="A0A0U5ATN5"/>
<dbReference type="InterPro" id="IPR002656">
    <property type="entry name" value="Acyl_transf_3_dom"/>
</dbReference>
<proteinExistence type="inferred from homology"/>
<keyword evidence="5" id="KW-1133">Transmembrane helix</keyword>
<dbReference type="GO" id="GO:0016413">
    <property type="term" value="F:O-acetyltransferase activity"/>
    <property type="evidence" value="ECO:0007669"/>
    <property type="project" value="TreeGrafter"/>
</dbReference>
<evidence type="ECO:0000256" key="3">
    <source>
        <dbReference type="ARBA" id="ARBA00022475"/>
    </source>
</evidence>
<evidence type="ECO:0000256" key="2">
    <source>
        <dbReference type="ARBA" id="ARBA00007400"/>
    </source>
</evidence>
<dbReference type="Proteomes" id="UP000217696">
    <property type="component" value="Chromosome"/>
</dbReference>
<reference evidence="7 8" key="1">
    <citation type="submission" date="2015-12" db="EMBL/GenBank/DDBJ databases">
        <title>Genome sequence of Aneurinibacillus soli.</title>
        <authorList>
            <person name="Lee J.S."/>
            <person name="Lee K.C."/>
            <person name="Kim K.K."/>
            <person name="Lee B.W."/>
        </authorList>
    </citation>
    <scope>NUCLEOTIDE SEQUENCE [LARGE SCALE GENOMIC DNA]</scope>
    <source>
        <strain evidence="7 8">CB4</strain>
    </source>
</reference>
<evidence type="ECO:0000256" key="1">
    <source>
        <dbReference type="ARBA" id="ARBA00004651"/>
    </source>
</evidence>
<protein>
    <submittedName>
        <fullName evidence="7">Putative poly-beta-1,6-N-acetyl-D-glucosamine export protein</fullName>
    </submittedName>
</protein>
<organism evidence="7 8">
    <name type="scientific">Aneurinibacillus soli</name>
    <dbReference type="NCBI Taxonomy" id="1500254"/>
    <lineage>
        <taxon>Bacteria</taxon>
        <taxon>Bacillati</taxon>
        <taxon>Bacillota</taxon>
        <taxon>Bacilli</taxon>
        <taxon>Bacillales</taxon>
        <taxon>Paenibacillaceae</taxon>
        <taxon>Aneurinibacillus group</taxon>
        <taxon>Aneurinibacillus</taxon>
    </lineage>
</organism>
<keyword evidence="4" id="KW-0812">Transmembrane</keyword>
<comment type="similarity">
    <text evidence="2">Belongs to the acyltransferase 3 family.</text>
</comment>
<dbReference type="PANTHER" id="PTHR40074:SF2">
    <property type="entry name" value="O-ACETYLTRANSFERASE WECH"/>
    <property type="match status" value="1"/>
</dbReference>
<dbReference type="RefSeq" id="WP_157737823.1">
    <property type="nucleotide sequence ID" value="NZ_AP017312.1"/>
</dbReference>
<dbReference type="KEGG" id="asoc:CB4_01283"/>
<evidence type="ECO:0000256" key="4">
    <source>
        <dbReference type="ARBA" id="ARBA00022692"/>
    </source>
</evidence>
<dbReference type="EMBL" id="AP017312">
    <property type="protein sequence ID" value="BAU27114.1"/>
    <property type="molecule type" value="Genomic_DNA"/>
</dbReference>
<dbReference type="GO" id="GO:0005886">
    <property type="term" value="C:plasma membrane"/>
    <property type="evidence" value="ECO:0007669"/>
    <property type="project" value="UniProtKB-SubCell"/>
</dbReference>
<sequence length="364" mass="41987">MQKRLRELDWMRSFAALSVIMIHVTSGYVIANPAAYVLNQAMRYAVPLFIILSGFLLFYVDRNRDRLSWASFYKKRFSKILAPYVIWTVIYTLYTYHDAVIAGQYGKWLAVLKADLIRGTGFVHLYFLLIMVQLYAIYPVLWKWLKKHTASFLAVTFVVTAFSQTMIYFHALHIVHLPRLIVPYVILFPLWLFYFAAGMYVAKHNEAITSALAGRTVQLGVLYVASFGLLLLDSHYTHTYDSSIKPTVMLYCFVSYAFFLSIAMKLRDVHGRLARLSDWLAIQSFLVFLLHPLLLVWIQRTYHELESFWKTTPGFLLLFSIVTVVSCLVVYVASWFRPVIWIGGVPRSNAEASPTEQKSATSVH</sequence>
<dbReference type="PANTHER" id="PTHR40074">
    <property type="entry name" value="O-ACETYLTRANSFERASE WECH"/>
    <property type="match status" value="1"/>
</dbReference>
<name>A0A0U5ATN5_9BACL</name>
<dbReference type="GO" id="GO:0009246">
    <property type="term" value="P:enterobacterial common antigen biosynthetic process"/>
    <property type="evidence" value="ECO:0007669"/>
    <property type="project" value="TreeGrafter"/>
</dbReference>
<dbReference type="Pfam" id="PF01757">
    <property type="entry name" value="Acyl_transf_3"/>
    <property type="match status" value="1"/>
</dbReference>
<comment type="subcellular location">
    <subcellularLocation>
        <location evidence="1">Cell membrane</location>
        <topology evidence="1">Multi-pass membrane protein</topology>
    </subcellularLocation>
</comment>